<reference evidence="11" key="1">
    <citation type="submission" date="2017-03" db="EMBL/GenBank/DDBJ databases">
        <authorList>
            <person name="Sharma R."/>
            <person name="Thines M."/>
        </authorList>
    </citation>
    <scope>NUCLEOTIDE SEQUENCE [LARGE SCALE GENOMIC DNA]</scope>
</reference>
<dbReference type="Proteomes" id="UP000324767">
    <property type="component" value="Unassembled WGS sequence"/>
</dbReference>
<evidence type="ECO:0000313" key="11">
    <source>
        <dbReference type="Proteomes" id="UP000192927"/>
    </source>
</evidence>
<keyword evidence="2 7" id="KW-0812">Transmembrane</keyword>
<evidence type="ECO:0000256" key="6">
    <source>
        <dbReference type="SAM" id="MobiDB-lite"/>
    </source>
</evidence>
<comment type="subcellular location">
    <subcellularLocation>
        <location evidence="1">Membrane</location>
        <topology evidence="1">Multi-pass membrane protein</topology>
    </subcellularLocation>
</comment>
<feature type="transmembrane region" description="Helical" evidence="7">
    <location>
        <begin position="146"/>
        <end position="169"/>
    </location>
</feature>
<dbReference type="GO" id="GO:0016020">
    <property type="term" value="C:membrane"/>
    <property type="evidence" value="ECO:0007669"/>
    <property type="project" value="UniProtKB-SubCell"/>
</dbReference>
<dbReference type="EMBL" id="VXIT01000009">
    <property type="protein sequence ID" value="KAA6410592.1"/>
    <property type="molecule type" value="Genomic_DNA"/>
</dbReference>
<gene>
    <name evidence="9" type="ORF">FRX48_06014</name>
</gene>
<dbReference type="InterPro" id="IPR049326">
    <property type="entry name" value="Rhodopsin_dom_fungi"/>
</dbReference>
<dbReference type="EMBL" id="FWEW01003740">
    <property type="protein sequence ID" value="SLM40601.1"/>
    <property type="molecule type" value="Genomic_DNA"/>
</dbReference>
<reference evidence="9 12" key="3">
    <citation type="submission" date="2019-09" db="EMBL/GenBank/DDBJ databases">
        <title>The hologenome of the rock-dwelling lichen Lasallia pustulata.</title>
        <authorList>
            <person name="Greshake Tzovaras B."/>
            <person name="Segers F."/>
            <person name="Bicker A."/>
            <person name="Dal Grande F."/>
            <person name="Otte J."/>
            <person name="Hankeln T."/>
            <person name="Schmitt I."/>
            <person name="Ebersberger I."/>
        </authorList>
    </citation>
    <scope>NUCLEOTIDE SEQUENCE [LARGE SCALE GENOMIC DNA]</scope>
    <source>
        <strain evidence="9">A1-1</strain>
    </source>
</reference>
<organism evidence="10 11">
    <name type="scientific">Lasallia pustulata</name>
    <dbReference type="NCBI Taxonomy" id="136370"/>
    <lineage>
        <taxon>Eukaryota</taxon>
        <taxon>Fungi</taxon>
        <taxon>Dikarya</taxon>
        <taxon>Ascomycota</taxon>
        <taxon>Pezizomycotina</taxon>
        <taxon>Lecanoromycetes</taxon>
        <taxon>OSLEUM clade</taxon>
        <taxon>Umbilicariomycetidae</taxon>
        <taxon>Umbilicariales</taxon>
        <taxon>Umbilicariaceae</taxon>
        <taxon>Lasallia</taxon>
    </lineage>
</organism>
<dbReference type="OrthoDB" id="444631at2759"/>
<comment type="similarity">
    <text evidence="5">Belongs to the SAT4 family.</text>
</comment>
<feature type="transmembrane region" description="Helical" evidence="7">
    <location>
        <begin position="195"/>
        <end position="219"/>
    </location>
</feature>
<dbReference type="PANTHER" id="PTHR33048:SF158">
    <property type="entry name" value="MEMBRANE PROTEIN PTH11-LIKE, PUTATIVE-RELATED"/>
    <property type="match status" value="1"/>
</dbReference>
<evidence type="ECO:0000256" key="4">
    <source>
        <dbReference type="ARBA" id="ARBA00023136"/>
    </source>
</evidence>
<dbReference type="InterPro" id="IPR052337">
    <property type="entry name" value="SAT4-like"/>
</dbReference>
<evidence type="ECO:0000256" key="1">
    <source>
        <dbReference type="ARBA" id="ARBA00004141"/>
    </source>
</evidence>
<evidence type="ECO:0000313" key="12">
    <source>
        <dbReference type="Proteomes" id="UP000324767"/>
    </source>
</evidence>
<evidence type="ECO:0000256" key="7">
    <source>
        <dbReference type="SAM" id="Phobius"/>
    </source>
</evidence>
<evidence type="ECO:0000259" key="8">
    <source>
        <dbReference type="Pfam" id="PF20684"/>
    </source>
</evidence>
<evidence type="ECO:0000313" key="9">
    <source>
        <dbReference type="EMBL" id="KAA6410592.1"/>
    </source>
</evidence>
<dbReference type="PANTHER" id="PTHR33048">
    <property type="entry name" value="PTH11-LIKE INTEGRAL MEMBRANE PROTEIN (AFU_ORTHOLOGUE AFUA_5G11245)"/>
    <property type="match status" value="1"/>
</dbReference>
<feature type="transmembrane region" description="Helical" evidence="7">
    <location>
        <begin position="66"/>
        <end position="90"/>
    </location>
</feature>
<evidence type="ECO:0000256" key="5">
    <source>
        <dbReference type="ARBA" id="ARBA00038359"/>
    </source>
</evidence>
<feature type="region of interest" description="Disordered" evidence="6">
    <location>
        <begin position="322"/>
        <end position="353"/>
    </location>
</feature>
<feature type="compositionally biased region" description="Polar residues" evidence="6">
    <location>
        <begin position="322"/>
        <end position="331"/>
    </location>
</feature>
<feature type="transmembrane region" description="Helical" evidence="7">
    <location>
        <begin position="33"/>
        <end position="54"/>
    </location>
</feature>
<evidence type="ECO:0000256" key="2">
    <source>
        <dbReference type="ARBA" id="ARBA00022692"/>
    </source>
</evidence>
<feature type="domain" description="Rhodopsin" evidence="8">
    <location>
        <begin position="50"/>
        <end position="294"/>
    </location>
</feature>
<proteinExistence type="inferred from homology"/>
<feature type="transmembrane region" description="Helical" evidence="7">
    <location>
        <begin position="231"/>
        <end position="251"/>
    </location>
</feature>
<dbReference type="Pfam" id="PF20684">
    <property type="entry name" value="Fung_rhodopsin"/>
    <property type="match status" value="1"/>
</dbReference>
<protein>
    <recommendedName>
        <fullName evidence="8">Rhodopsin domain-containing protein</fullName>
    </recommendedName>
</protein>
<keyword evidence="3 7" id="KW-1133">Transmembrane helix</keyword>
<dbReference type="AlphaFoldDB" id="A0A1W5DC24"/>
<feature type="transmembrane region" description="Helical" evidence="7">
    <location>
        <begin position="263"/>
        <end position="284"/>
    </location>
</feature>
<accession>A0A1W5DC24</accession>
<dbReference type="Proteomes" id="UP000192927">
    <property type="component" value="Unassembled WGS sequence"/>
</dbReference>
<evidence type="ECO:0000256" key="3">
    <source>
        <dbReference type="ARBA" id="ARBA00022989"/>
    </source>
</evidence>
<sequence length="374" mass="41496">MASSSNIQDQPLRAPPPGVVPNLAHPESRAFEIYVAASVCLPLILLFAAMRFYAKVAILKRWTWDDVTCALGVLAGLIFLSLQLVTFNGGGYGKHLWEVTFKEFSANSNLLFLLVEATYGPLIWVVKLSLFVLYVQIFHPLQWLRYMAYAGAVSTGLFYLAIMVAQLVLCAPTHGHSQLAYLTALQPRCSLAQPLVFILGAVSVVSDLYLLILPLPAVWKLHLPFRRKLGVYAMLFTGSTACIASGVALAYRIEIFTTNDVTWLSIPLAVVAIVEFTAGILVCCMPTTTTVFKRLKFSISSLISSYRKGPRSFPNSSVIHLQPTHGDQSYESGREAWRELDDQESQRPSQYETGSSLVYQDAKIYKTTDIKVTR</sequence>
<name>A0A1W5DC24_9LECA</name>
<feature type="transmembrane region" description="Helical" evidence="7">
    <location>
        <begin position="110"/>
        <end position="134"/>
    </location>
</feature>
<keyword evidence="4 7" id="KW-0472">Membrane</keyword>
<evidence type="ECO:0000313" key="10">
    <source>
        <dbReference type="EMBL" id="SLM40601.1"/>
    </source>
</evidence>
<reference evidence="10" key="2">
    <citation type="submission" date="2017-03" db="EMBL/GenBank/DDBJ databases">
        <authorList>
            <person name="Afonso C.L."/>
            <person name="Miller P.J."/>
            <person name="Scott M.A."/>
            <person name="Spackman E."/>
            <person name="Goraichik I."/>
            <person name="Dimitrov K.M."/>
            <person name="Suarez D.L."/>
            <person name="Swayne D.E."/>
        </authorList>
    </citation>
    <scope>NUCLEOTIDE SEQUENCE [LARGE SCALE GENOMIC DNA]</scope>
</reference>
<keyword evidence="11" id="KW-1185">Reference proteome</keyword>